<protein>
    <submittedName>
        <fullName evidence="1">Uncharacterized protein</fullName>
    </submittedName>
</protein>
<evidence type="ECO:0000313" key="2">
    <source>
        <dbReference type="EMBL" id="SVP91675.1"/>
    </source>
</evidence>
<evidence type="ECO:0000313" key="1">
    <source>
        <dbReference type="EMBL" id="SVP91181.1"/>
    </source>
</evidence>
<reference evidence="1" key="1">
    <citation type="submission" date="2018-07" db="EMBL/GenBank/DDBJ databases">
        <authorList>
            <person name="Quirk P.G."/>
            <person name="Krulwich T.A."/>
        </authorList>
    </citation>
    <scope>NUCLEOTIDE SEQUENCE</scope>
    <source>
        <strain evidence="1">Anand</strain>
    </source>
</reference>
<dbReference type="VEuPathDB" id="PiroplasmaDB:TA13105"/>
<dbReference type="AlphaFoldDB" id="A0A3B0N4Q2"/>
<dbReference type="EMBL" id="UIVS01000002">
    <property type="protein sequence ID" value="SVP91675.1"/>
    <property type="molecule type" value="Genomic_DNA"/>
</dbReference>
<name>A0A3B0N4Q2_THEAN</name>
<accession>A0A3B0N4Q2</accession>
<proteinExistence type="predicted"/>
<dbReference type="EMBL" id="UIVT01000002">
    <property type="protein sequence ID" value="SVP91181.1"/>
    <property type="molecule type" value="Genomic_DNA"/>
</dbReference>
<organism evidence="1">
    <name type="scientific">Theileria annulata</name>
    <dbReference type="NCBI Taxonomy" id="5874"/>
    <lineage>
        <taxon>Eukaryota</taxon>
        <taxon>Sar</taxon>
        <taxon>Alveolata</taxon>
        <taxon>Apicomplexa</taxon>
        <taxon>Aconoidasida</taxon>
        <taxon>Piroplasmida</taxon>
        <taxon>Theileriidae</taxon>
        <taxon>Theileria</taxon>
    </lineage>
</organism>
<gene>
    <name evidence="1" type="ORF">TAT_000174200</name>
    <name evidence="2" type="ORF">TAV_000174400</name>
</gene>
<sequence>MKFIYRLDSVGSPVFGSSETFEIELEETGSARPDQNSVLDSLMTPLNTQLSEQTNMKPLDTEDLTSASAHYTLEDFFNTYSQHSHSYSNSDIYTNRDSYTNSEVYRNPDTFRTGDSFRNTEVYTNSEVCRKESIEDVCEAGFDFSKLFTMSDESPIENSFQSLIDLVRCEIPSNLSSIDPKFKQSNESTYNTVNTLNQYNTDVDSLKQFGMTEGELKNYDVPTVKAEPSKTRGKSKKKRSNFVKAILKPKPITTSVKSTNGSNLVPNTAVKNGKKRELVNSRRIDYGINDTPENIYDLEWHPGFTRHLGAKGRSALLELVRKVYRQDPEHYKAILQSRNSPSSISSLPFYSIPMLWELAHQFGIFKQALTVYKNHCFSKSKSRHNSMKNANSVSSISTSVSASSVGSSGSGSGSLVGSDSESLDSEVVSSVKKLNPSAPMTTMSGRLIKRSKKMLESTDLLDSNDLLTYANIVVTNSNNLVSGGAKATDSLTLKVDLLDTETNTISQLKVKAESETPKRTFRNDLGNSWISSPTNSNLNCSNTLNESPLTSPMKRIPV</sequence>